<dbReference type="PROSITE" id="PS50157">
    <property type="entry name" value="ZINC_FINGER_C2H2_2"/>
    <property type="match status" value="13"/>
</dbReference>
<dbReference type="GO" id="GO:0005634">
    <property type="term" value="C:nucleus"/>
    <property type="evidence" value="ECO:0007669"/>
    <property type="project" value="UniProtKB-SubCell"/>
</dbReference>
<dbReference type="SMART" id="SM00355">
    <property type="entry name" value="ZnF_C2H2"/>
    <property type="match status" value="17"/>
</dbReference>
<dbReference type="PANTHER" id="PTHR16515:SF66">
    <property type="entry name" value="C2H2-TYPE DOMAIN-CONTAINING PROTEIN"/>
    <property type="match status" value="1"/>
</dbReference>
<dbReference type="InterPro" id="IPR013087">
    <property type="entry name" value="Znf_C2H2_type"/>
</dbReference>
<evidence type="ECO:0000313" key="11">
    <source>
        <dbReference type="EnsemblMetazoa" id="SCAU007116-PA"/>
    </source>
</evidence>
<dbReference type="STRING" id="35570.A0A1I8PDM4"/>
<evidence type="ECO:0000256" key="2">
    <source>
        <dbReference type="ARBA" id="ARBA00022723"/>
    </source>
</evidence>
<feature type="domain" description="C2H2-type" evidence="9">
    <location>
        <begin position="541"/>
        <end position="568"/>
    </location>
</feature>
<evidence type="ECO:0000256" key="3">
    <source>
        <dbReference type="ARBA" id="ARBA00022737"/>
    </source>
</evidence>
<proteinExistence type="predicted"/>
<feature type="domain" description="C2H2-type" evidence="9">
    <location>
        <begin position="569"/>
        <end position="596"/>
    </location>
</feature>
<evidence type="ECO:0000313" key="12">
    <source>
        <dbReference type="Proteomes" id="UP000095300"/>
    </source>
</evidence>
<dbReference type="GO" id="GO:0008270">
    <property type="term" value="F:zinc ion binding"/>
    <property type="evidence" value="ECO:0007669"/>
    <property type="project" value="UniProtKB-KW"/>
</dbReference>
<dbReference type="InterPro" id="IPR036236">
    <property type="entry name" value="Znf_C2H2_sf"/>
</dbReference>
<evidence type="ECO:0000256" key="5">
    <source>
        <dbReference type="ARBA" id="ARBA00022833"/>
    </source>
</evidence>
<evidence type="ECO:0000256" key="8">
    <source>
        <dbReference type="SAM" id="MobiDB-lite"/>
    </source>
</evidence>
<dbReference type="PROSITE" id="PS00028">
    <property type="entry name" value="ZINC_FINGER_C2H2_1"/>
    <property type="match status" value="16"/>
</dbReference>
<feature type="domain" description="C2H2-type" evidence="9">
    <location>
        <begin position="513"/>
        <end position="540"/>
    </location>
</feature>
<keyword evidence="12" id="KW-1185">Reference proteome</keyword>
<dbReference type="GO" id="GO:0010468">
    <property type="term" value="P:regulation of gene expression"/>
    <property type="evidence" value="ECO:0007669"/>
    <property type="project" value="TreeGrafter"/>
</dbReference>
<feature type="domain" description="MADF" evidence="10">
    <location>
        <begin position="1054"/>
        <end position="1154"/>
    </location>
</feature>
<feature type="domain" description="C2H2-type" evidence="9">
    <location>
        <begin position="1410"/>
        <end position="1437"/>
    </location>
</feature>
<dbReference type="Pfam" id="PF10545">
    <property type="entry name" value="MADF_DNA_bdg"/>
    <property type="match status" value="4"/>
</dbReference>
<dbReference type="PROSITE" id="PS51029">
    <property type="entry name" value="MADF"/>
    <property type="match status" value="4"/>
</dbReference>
<evidence type="ECO:0000256" key="1">
    <source>
        <dbReference type="ARBA" id="ARBA00004123"/>
    </source>
</evidence>
<dbReference type="PANTHER" id="PTHR16515">
    <property type="entry name" value="PR DOMAIN ZINC FINGER PROTEIN"/>
    <property type="match status" value="1"/>
</dbReference>
<dbReference type="SMART" id="SM00595">
    <property type="entry name" value="MADF"/>
    <property type="match status" value="4"/>
</dbReference>
<feature type="compositionally biased region" description="Acidic residues" evidence="8">
    <location>
        <begin position="183"/>
        <end position="198"/>
    </location>
</feature>
<evidence type="ECO:0000259" key="9">
    <source>
        <dbReference type="PROSITE" id="PS50157"/>
    </source>
</evidence>
<feature type="domain" description="C2H2-type" evidence="9">
    <location>
        <begin position="597"/>
        <end position="619"/>
    </location>
</feature>
<keyword evidence="2" id="KW-0479">Metal-binding</keyword>
<feature type="domain" description="C2H2-type" evidence="9">
    <location>
        <begin position="1354"/>
        <end position="1381"/>
    </location>
</feature>
<feature type="domain" description="MADF" evidence="10">
    <location>
        <begin position="337"/>
        <end position="427"/>
    </location>
</feature>
<feature type="domain" description="C2H2-type" evidence="9">
    <location>
        <begin position="1270"/>
        <end position="1298"/>
    </location>
</feature>
<feature type="domain" description="C2H2-type" evidence="9">
    <location>
        <begin position="485"/>
        <end position="512"/>
    </location>
</feature>
<reference evidence="11" key="1">
    <citation type="submission" date="2020-05" db="UniProtKB">
        <authorList>
            <consortium name="EnsemblMetazoa"/>
        </authorList>
    </citation>
    <scope>IDENTIFICATION</scope>
    <source>
        <strain evidence="11">USDA</strain>
    </source>
</reference>
<feature type="domain" description="MADF" evidence="10">
    <location>
        <begin position="1175"/>
        <end position="1268"/>
    </location>
</feature>
<protein>
    <submittedName>
        <fullName evidence="11">Uncharacterized protein</fullName>
    </submittedName>
</protein>
<dbReference type="VEuPathDB" id="VectorBase:SCAU007116"/>
<dbReference type="FunFam" id="3.30.160.60:FF:000100">
    <property type="entry name" value="Zinc finger 45-like"/>
    <property type="match status" value="1"/>
</dbReference>
<dbReference type="FunFam" id="3.30.160.60:FF:000145">
    <property type="entry name" value="Zinc finger protein 574"/>
    <property type="match status" value="2"/>
</dbReference>
<feature type="domain" description="C2H2-type" evidence="9">
    <location>
        <begin position="1438"/>
        <end position="1461"/>
    </location>
</feature>
<name>A0A1I8PDM4_STOCA</name>
<dbReference type="GO" id="GO:0003677">
    <property type="term" value="F:DNA binding"/>
    <property type="evidence" value="ECO:0007669"/>
    <property type="project" value="UniProtKB-KW"/>
</dbReference>
<dbReference type="Pfam" id="PF00096">
    <property type="entry name" value="zf-C2H2"/>
    <property type="match status" value="8"/>
</dbReference>
<gene>
    <name evidence="11" type="primary">106083102</name>
</gene>
<evidence type="ECO:0000256" key="4">
    <source>
        <dbReference type="ARBA" id="ARBA00022771"/>
    </source>
</evidence>
<feature type="domain" description="C2H2-type" evidence="9">
    <location>
        <begin position="457"/>
        <end position="484"/>
    </location>
</feature>
<keyword evidence="3" id="KW-0677">Repeat</keyword>
<feature type="domain" description="MADF" evidence="10">
    <location>
        <begin position="221"/>
        <end position="316"/>
    </location>
</feature>
<dbReference type="InterPro" id="IPR050331">
    <property type="entry name" value="Zinc_finger"/>
</dbReference>
<accession>A0A1I8PDM4</accession>
<sequence length="1474" mass="173339">MDYNLETFTICGEILKNKTEYILKCNDCDEDFILLEDFIIHHIDLHTPQDKNVENPGEDNEEDYLDGSEFVYCEKDNSLLELNNEDSIATSHKTNEQQYSEDLFEEIEESTCVEEEKDQLLETRSIIDVADSIPDDREDENTDDLEFVEEEDPLEEPMVGDADDDKADDEYDDGDDNSSQNYEPDDNAENSDSDVEFEATVDRKSRQFVNNFLKIERNFIAFVAAYKNQPRLWNLEAYPKFKSKTERDSFLQKVANEIKSHLNIHMTCDNVSDVIERIRHDYKAELKCSRPHESNERNGAPSSTTSRLSFLDPFLDNNSMVKLDTQRGNLKKDQILDILRIYKRFPSLWDTSLMEYVCTNKRTEALKEMTEAVRTEVGLNLDEDALKNYLLGVHNHFFKEKQNHMSKKGSTKSIYFPHMSFLHDHVGPFCCSKCGRKQRNPLQFKLHKYHNHGASPLKCPECKKEYEKLEPYIAHIRRHMNDMSDKCKLCGKMFIRAADLRIHMRSHTGAKPYICEICGSSFTMPNSLKLHRMRHENIKNVFCEICSKGFSTSTRLAAHMVTHSDERNFACKTCGKAYKSKKTLQAHIHTHEEGRNYPCPQCGKMYKNRIGVLQHLRTHRSTGVTKSNPFIKCGDCNGDFYNFEDFVIHHSERHSLQDKNDERPGKDDDECEIKYSKQEHFIPQHNEEEVITMRTRQMTKQQCTEDVFKGIDDTKSNDDKEFLKIEPMMFVEVEQAKEDESDESDEDENEDDENEFKGEDIKCKKFVSEFLASEENYITFIEAYKKQPQLWNYKLYPVLCTQKDRAIYFIEIEKEIQERLNVQMSHEYVRATINNSIAVFFYALKMCHETKFNIQCLFEVHTAVSYKHNFVNKLTEPTTSYKAMDYNLDLRNCGKILRTPTQYLLRCGDCNEDFYIFGDFITHHSKLHCLQDKDVDSPDEDDAEDYLDECEIEYCSELNDIPEHDADEMIGTQSRHRMKQQCTKDIFQEIADGESIHDEEFVNIEPMPFMEDEKAKENDSAEYFESDEDGFKDEDIKCRKFVSEFLDSEENYLAFIDAYENQPRLWNYKLYPVLCTKQDRAVYFAEIAEEIHNRLNIQMSEDYVRAIIYRIRTKYREKSKKLADRKEREGGSPKLATVPTWYFQKLQFLEPFLSKESIFKLDPKLPNMTQEQVIELIHMYEMFPNLWNTNLLENVCKNKRDESLKQLAAVIHSETGLEVSEFSLQRYLNELQKCFYNEKAKMLRRKVDSQINSSIYYKEMFFLYDHVGPFKCPQCPSKYRGPLLLKVHKTQKHNGDRLSCPQCGKQYEQLEPYITHARRHMNDLNVECPQCDKMFLRKADMRIHLRTHTGDRPYSCEICGATFSNPTAIREHRERHIKEIKFHCPVCFKGFYSKKNLKKHSISHTDVRNYPCKICGKSFKTRKTMKNHETTHEEGRNYPCPMCGNMYKNTIGVSQHMRTAHRDVAGTKFNPFID</sequence>
<feature type="domain" description="C2H2-type" evidence="9">
    <location>
        <begin position="1382"/>
        <end position="1409"/>
    </location>
</feature>
<dbReference type="InterPro" id="IPR006578">
    <property type="entry name" value="MADF-dom"/>
</dbReference>
<evidence type="ECO:0000259" key="10">
    <source>
        <dbReference type="PROSITE" id="PS51029"/>
    </source>
</evidence>
<feature type="region of interest" description="Disordered" evidence="8">
    <location>
        <begin position="123"/>
        <end position="198"/>
    </location>
</feature>
<dbReference type="EnsemblMetazoa" id="SCAU007116-RA">
    <property type="protein sequence ID" value="SCAU007116-PA"/>
    <property type="gene ID" value="SCAU007116"/>
</dbReference>
<feature type="domain" description="C2H2-type" evidence="9">
    <location>
        <begin position="1326"/>
        <end position="1353"/>
    </location>
</feature>
<dbReference type="Proteomes" id="UP000095300">
    <property type="component" value="Unassembled WGS sequence"/>
</dbReference>
<evidence type="ECO:0000256" key="6">
    <source>
        <dbReference type="ARBA" id="ARBA00023242"/>
    </source>
</evidence>
<dbReference type="OrthoDB" id="427030at2759"/>
<feature type="compositionally biased region" description="Acidic residues" evidence="8">
    <location>
        <begin position="136"/>
        <end position="155"/>
    </location>
</feature>
<keyword evidence="4 7" id="KW-0863">Zinc-finger</keyword>
<feature type="compositionally biased region" description="Acidic residues" evidence="8">
    <location>
        <begin position="161"/>
        <end position="176"/>
    </location>
</feature>
<dbReference type="SUPFAM" id="SSF57667">
    <property type="entry name" value="beta-beta-alpha zinc fingers"/>
    <property type="match status" value="8"/>
</dbReference>
<feature type="compositionally biased region" description="Acidic residues" evidence="8">
    <location>
        <begin position="737"/>
        <end position="754"/>
    </location>
</feature>
<feature type="domain" description="C2H2-type" evidence="9">
    <location>
        <begin position="1298"/>
        <end position="1325"/>
    </location>
</feature>
<organism evidence="11 12">
    <name type="scientific">Stomoxys calcitrans</name>
    <name type="common">Stable fly</name>
    <name type="synonym">Conops calcitrans</name>
    <dbReference type="NCBI Taxonomy" id="35570"/>
    <lineage>
        <taxon>Eukaryota</taxon>
        <taxon>Metazoa</taxon>
        <taxon>Ecdysozoa</taxon>
        <taxon>Arthropoda</taxon>
        <taxon>Hexapoda</taxon>
        <taxon>Insecta</taxon>
        <taxon>Pterygota</taxon>
        <taxon>Neoptera</taxon>
        <taxon>Endopterygota</taxon>
        <taxon>Diptera</taxon>
        <taxon>Brachycera</taxon>
        <taxon>Muscomorpha</taxon>
        <taxon>Muscoidea</taxon>
        <taxon>Muscidae</taxon>
        <taxon>Stomoxys</taxon>
    </lineage>
</organism>
<comment type="subcellular location">
    <subcellularLocation>
        <location evidence="1">Nucleus</location>
    </subcellularLocation>
</comment>
<keyword evidence="5" id="KW-0862">Zinc</keyword>
<keyword evidence="6" id="KW-0539">Nucleus</keyword>
<dbReference type="Gene3D" id="3.30.160.60">
    <property type="entry name" value="Classic Zinc Finger"/>
    <property type="match status" value="10"/>
</dbReference>
<feature type="region of interest" description="Disordered" evidence="8">
    <location>
        <begin position="735"/>
        <end position="755"/>
    </location>
</feature>
<evidence type="ECO:0000256" key="7">
    <source>
        <dbReference type="PROSITE-ProRule" id="PRU00042"/>
    </source>
</evidence>